<dbReference type="AlphaFoldDB" id="X0U352"/>
<protein>
    <submittedName>
        <fullName evidence="2">Uncharacterized protein</fullName>
    </submittedName>
</protein>
<dbReference type="EMBL" id="BARS01008724">
    <property type="protein sequence ID" value="GAF82890.1"/>
    <property type="molecule type" value="Genomic_DNA"/>
</dbReference>
<organism evidence="2">
    <name type="scientific">marine sediment metagenome</name>
    <dbReference type="NCBI Taxonomy" id="412755"/>
    <lineage>
        <taxon>unclassified sequences</taxon>
        <taxon>metagenomes</taxon>
        <taxon>ecological metagenomes</taxon>
    </lineage>
</organism>
<comment type="caution">
    <text evidence="2">The sequence shown here is derived from an EMBL/GenBank/DDBJ whole genome shotgun (WGS) entry which is preliminary data.</text>
</comment>
<proteinExistence type="predicted"/>
<reference evidence="2" key="1">
    <citation type="journal article" date="2014" name="Front. Microbiol.">
        <title>High frequency of phylogenetically diverse reductive dehalogenase-homologous genes in deep subseafloor sedimentary metagenomes.</title>
        <authorList>
            <person name="Kawai M."/>
            <person name="Futagami T."/>
            <person name="Toyoda A."/>
            <person name="Takaki Y."/>
            <person name="Nishi S."/>
            <person name="Hori S."/>
            <person name="Arai W."/>
            <person name="Tsubouchi T."/>
            <person name="Morono Y."/>
            <person name="Uchiyama I."/>
            <person name="Ito T."/>
            <person name="Fujiyama A."/>
            <person name="Inagaki F."/>
            <person name="Takami H."/>
        </authorList>
    </citation>
    <scope>NUCLEOTIDE SEQUENCE</scope>
    <source>
        <strain evidence="2">Expedition CK06-06</strain>
    </source>
</reference>
<sequence>MPKTFYTDRDIEDLAKRGIISLVEDDDVVLTDLARDKALRLGIELIRENERPPSAPERPYITKFVSPSAEPSAGIVPPPFRTAPVRPYITEAISPSAMETEESGSRLPEKALSPSVSRKPAASDQLFQDVRAAVVAQLGDTVEPKLLDSIIRRVLQNIGSLQG</sequence>
<name>X0U352_9ZZZZ</name>
<evidence type="ECO:0000256" key="1">
    <source>
        <dbReference type="SAM" id="MobiDB-lite"/>
    </source>
</evidence>
<accession>X0U352</accession>
<evidence type="ECO:0000313" key="2">
    <source>
        <dbReference type="EMBL" id="GAF82890.1"/>
    </source>
</evidence>
<feature type="region of interest" description="Disordered" evidence="1">
    <location>
        <begin position="94"/>
        <end position="119"/>
    </location>
</feature>
<gene>
    <name evidence="2" type="ORF">S01H1_16570</name>
</gene>